<dbReference type="CDD" id="cd04301">
    <property type="entry name" value="NAT_SF"/>
    <property type="match status" value="1"/>
</dbReference>
<dbReference type="AlphaFoldDB" id="A0A852YGN8"/>
<dbReference type="SUPFAM" id="SSF55729">
    <property type="entry name" value="Acyl-CoA N-acyltransferases (Nat)"/>
    <property type="match status" value="1"/>
</dbReference>
<name>A0A852YGN8_9MICO</name>
<keyword evidence="5" id="KW-1185">Reference proteome</keyword>
<keyword evidence="2" id="KW-0012">Acyltransferase</keyword>
<accession>A0A852YGN8</accession>
<protein>
    <recommendedName>
        <fullName evidence="3">N-acetyltransferase domain-containing protein</fullName>
    </recommendedName>
</protein>
<keyword evidence="1" id="KW-0808">Transferase</keyword>
<dbReference type="InterPro" id="IPR016181">
    <property type="entry name" value="Acyl_CoA_acyltransferase"/>
</dbReference>
<dbReference type="InterPro" id="IPR000182">
    <property type="entry name" value="GNAT_dom"/>
</dbReference>
<dbReference type="InterPro" id="IPR050832">
    <property type="entry name" value="Bact_Acetyltransf"/>
</dbReference>
<dbReference type="PIRSF" id="PIRSF028520">
    <property type="entry name" value="UCP028520"/>
    <property type="match status" value="1"/>
</dbReference>
<evidence type="ECO:0000313" key="5">
    <source>
        <dbReference type="Proteomes" id="UP000553888"/>
    </source>
</evidence>
<dbReference type="Pfam" id="PF00583">
    <property type="entry name" value="Acetyltransf_1"/>
    <property type="match status" value="1"/>
</dbReference>
<evidence type="ECO:0000256" key="2">
    <source>
        <dbReference type="ARBA" id="ARBA00023315"/>
    </source>
</evidence>
<dbReference type="PANTHER" id="PTHR43877:SF2">
    <property type="entry name" value="AMINOALKYLPHOSPHONATE N-ACETYLTRANSFERASE-RELATED"/>
    <property type="match status" value="1"/>
</dbReference>
<dbReference type="EMBL" id="JACBZY010000001">
    <property type="protein sequence ID" value="NYH00485.1"/>
    <property type="molecule type" value="Genomic_DNA"/>
</dbReference>
<dbReference type="RefSeq" id="WP_343046740.1">
    <property type="nucleotide sequence ID" value="NZ_JACBZY010000001.1"/>
</dbReference>
<dbReference type="InterPro" id="IPR016890">
    <property type="entry name" value="UCP028520"/>
</dbReference>
<evidence type="ECO:0000256" key="1">
    <source>
        <dbReference type="ARBA" id="ARBA00022679"/>
    </source>
</evidence>
<evidence type="ECO:0000313" key="4">
    <source>
        <dbReference type="EMBL" id="NYH00485.1"/>
    </source>
</evidence>
<gene>
    <name evidence="4" type="ORF">BJ979_003110</name>
</gene>
<dbReference type="GO" id="GO:0016747">
    <property type="term" value="F:acyltransferase activity, transferring groups other than amino-acyl groups"/>
    <property type="evidence" value="ECO:0007669"/>
    <property type="project" value="InterPro"/>
</dbReference>
<dbReference type="PANTHER" id="PTHR43877">
    <property type="entry name" value="AMINOALKYLPHOSPHONATE N-ACETYLTRANSFERASE-RELATED-RELATED"/>
    <property type="match status" value="1"/>
</dbReference>
<dbReference type="Proteomes" id="UP000553888">
    <property type="component" value="Unassembled WGS sequence"/>
</dbReference>
<evidence type="ECO:0000259" key="3">
    <source>
        <dbReference type="PROSITE" id="PS51186"/>
    </source>
</evidence>
<comment type="caution">
    <text evidence="4">The sequence shown here is derived from an EMBL/GenBank/DDBJ whole genome shotgun (WGS) entry which is preliminary data.</text>
</comment>
<proteinExistence type="predicted"/>
<sequence>MSAPVIRPITAADLPAIVRINDAAYPAVPITGADEMQRLIDHAAYAVAVDAEGDVVGFLLAMEPGRDYDSENYRWFAERSESFLYVDRIVLDPSLRGQGVGRRLYEAVFDRARLAGFGEVDCEVNVEPPNPGSLAFHARMGFEEVGRQSTKGGQFVVSLLAAPVD</sequence>
<dbReference type="Gene3D" id="3.40.630.30">
    <property type="match status" value="1"/>
</dbReference>
<organism evidence="4 5">
    <name type="scientific">Schumannella luteola</name>
    <dbReference type="NCBI Taxonomy" id="472059"/>
    <lineage>
        <taxon>Bacteria</taxon>
        <taxon>Bacillati</taxon>
        <taxon>Actinomycetota</taxon>
        <taxon>Actinomycetes</taxon>
        <taxon>Micrococcales</taxon>
        <taxon>Microbacteriaceae</taxon>
        <taxon>Schumannella</taxon>
    </lineage>
</organism>
<reference evidence="4 5" key="1">
    <citation type="submission" date="2020-07" db="EMBL/GenBank/DDBJ databases">
        <title>Sequencing the genomes of 1000 actinobacteria strains.</title>
        <authorList>
            <person name="Klenk H.-P."/>
        </authorList>
    </citation>
    <scope>NUCLEOTIDE SEQUENCE [LARGE SCALE GENOMIC DNA]</scope>
    <source>
        <strain evidence="4 5">DSM 23141</strain>
    </source>
</reference>
<feature type="domain" description="N-acetyltransferase" evidence="3">
    <location>
        <begin position="4"/>
        <end position="162"/>
    </location>
</feature>
<dbReference type="PROSITE" id="PS51186">
    <property type="entry name" value="GNAT"/>
    <property type="match status" value="1"/>
</dbReference>